<gene>
    <name evidence="1" type="ORF">BARRO_30163</name>
</gene>
<protein>
    <submittedName>
        <fullName evidence="1">Uncharacterized protein</fullName>
    </submittedName>
</protein>
<evidence type="ECO:0000313" key="1">
    <source>
        <dbReference type="EMBL" id="CBI77582.1"/>
    </source>
</evidence>
<name>E6YL44_9HYPH</name>
<dbReference type="EMBL" id="FN645457">
    <property type="protein sequence ID" value="CBI77582.1"/>
    <property type="molecule type" value="Genomic_DNA"/>
</dbReference>
<organism evidence="1">
    <name type="scientific">Bartonella rochalimae ATCC BAA-1498</name>
    <dbReference type="NCBI Taxonomy" id="685782"/>
    <lineage>
        <taxon>Bacteria</taxon>
        <taxon>Pseudomonadati</taxon>
        <taxon>Pseudomonadota</taxon>
        <taxon>Alphaproteobacteria</taxon>
        <taxon>Hyphomicrobiales</taxon>
        <taxon>Bartonellaceae</taxon>
        <taxon>Bartonella</taxon>
    </lineage>
</organism>
<proteinExistence type="predicted"/>
<sequence length="44" mass="5111">MNKHILLMEEVYSDLGQYILNCDLFCGTNSIFKTSLRTDDQVIK</sequence>
<dbReference type="AlphaFoldDB" id="E6YL44"/>
<reference evidence="1" key="1">
    <citation type="journal article" date="2011" name="PLoS Genet.">
        <title>Parallel evolution of a type IV secretion system in radiating lineages of the host-restricted bacterial pathogen Bartonella.</title>
        <authorList>
            <person name="Engel P."/>
            <person name="Salzburger W."/>
            <person name="Liesch M."/>
            <person name="Chang C.C."/>
            <person name="Maruyama S."/>
            <person name="Lanz C."/>
            <person name="Calteau A."/>
            <person name="Lajus A."/>
            <person name="Medigue C."/>
            <person name="Schuster S.C."/>
            <person name="Dehio C."/>
        </authorList>
    </citation>
    <scope>NUCLEOTIDE SEQUENCE</scope>
    <source>
        <strain evidence="1">ATCC BAA-1498</strain>
    </source>
</reference>
<accession>E6YL44</accession>